<evidence type="ECO:0000313" key="2">
    <source>
        <dbReference type="Proteomes" id="UP001065047"/>
    </source>
</evidence>
<dbReference type="EMBL" id="BAPF01000050">
    <property type="protein sequence ID" value="GBQ84989.1"/>
    <property type="molecule type" value="Genomic_DNA"/>
</dbReference>
<comment type="caution">
    <text evidence="1">The sequence shown here is derived from an EMBL/GenBank/DDBJ whole genome shotgun (WGS) entry which is preliminary data.</text>
</comment>
<protein>
    <submittedName>
        <fullName evidence="1">Uncharacterized protein</fullName>
    </submittedName>
</protein>
<keyword evidence="2" id="KW-1185">Reference proteome</keyword>
<proteinExistence type="predicted"/>
<dbReference type="RefSeq" id="WP_061505554.1">
    <property type="nucleotide sequence ID" value="NZ_BAPF01000050.1"/>
</dbReference>
<sequence>MDERAATVLQNCGYRKDDSFSGDFVLLLKDTPAFLCPPGPEVNCYCEERIEIYPNPDGSFDMGLLSLDDETLTLLLLEARLEDIPMFTVAAANIAAMSGDFTTLYSVGGTEVINPFAKDNNGDWAGSPGMGGTFVLTHPDLPEYEQAAKDLLQKVVNYSPEDDMEPPEASQGVSP</sequence>
<dbReference type="Proteomes" id="UP001065047">
    <property type="component" value="Unassembled WGS sequence"/>
</dbReference>
<name>A0ABQ0PYV3_9PROT</name>
<organism evidence="1 2">
    <name type="scientific">Acetobacter malorum DSM 14337</name>
    <dbReference type="NCBI Taxonomy" id="1307910"/>
    <lineage>
        <taxon>Bacteria</taxon>
        <taxon>Pseudomonadati</taxon>
        <taxon>Pseudomonadota</taxon>
        <taxon>Alphaproteobacteria</taxon>
        <taxon>Acetobacterales</taxon>
        <taxon>Acetobacteraceae</taxon>
        <taxon>Acetobacter</taxon>
    </lineage>
</organism>
<reference evidence="1" key="1">
    <citation type="submission" date="2013-04" db="EMBL/GenBank/DDBJ databases">
        <title>The genome sequencing project of 58 acetic acid bacteria.</title>
        <authorList>
            <person name="Okamoto-Kainuma A."/>
            <person name="Ishikawa M."/>
            <person name="Umino S."/>
            <person name="Koizumi Y."/>
            <person name="Shiwa Y."/>
            <person name="Yoshikawa H."/>
            <person name="Matsutani M."/>
            <person name="Matsushita K."/>
        </authorList>
    </citation>
    <scope>NUCLEOTIDE SEQUENCE</scope>
    <source>
        <strain evidence="1">DSM 14337</strain>
    </source>
</reference>
<accession>A0ABQ0PYV3</accession>
<gene>
    <name evidence="1" type="ORF">AA14337_2965</name>
</gene>
<evidence type="ECO:0000313" key="1">
    <source>
        <dbReference type="EMBL" id="GBQ84989.1"/>
    </source>
</evidence>
<dbReference type="GeneID" id="29556841"/>